<dbReference type="FunFam" id="1.10.10.60:FF:000141">
    <property type="entry name" value="TetR family transcriptional regulator"/>
    <property type="match status" value="1"/>
</dbReference>
<name>A0A398CHF9_9BURK</name>
<dbReference type="Gene3D" id="1.10.357.10">
    <property type="entry name" value="Tetracycline Repressor, domain 2"/>
    <property type="match status" value="1"/>
</dbReference>
<dbReference type="OrthoDB" id="9809994at2"/>
<evidence type="ECO:0000313" key="7">
    <source>
        <dbReference type="EMBL" id="RID99186.1"/>
    </source>
</evidence>
<comment type="caution">
    <text evidence="7">The sequence shown here is derived from an EMBL/GenBank/DDBJ whole genome shotgun (WGS) entry which is preliminary data.</text>
</comment>
<evidence type="ECO:0000256" key="2">
    <source>
        <dbReference type="ARBA" id="ARBA00023125"/>
    </source>
</evidence>
<reference evidence="7 8" key="1">
    <citation type="submission" date="2018-09" db="EMBL/GenBank/DDBJ databases">
        <title>Draft genome of Simplicispira sp. NY-02.</title>
        <authorList>
            <person name="Im W.T."/>
        </authorList>
    </citation>
    <scope>NUCLEOTIDE SEQUENCE [LARGE SCALE GENOMIC DNA]</scope>
    <source>
        <strain evidence="7 8">NY-02</strain>
    </source>
</reference>
<dbReference type="PROSITE" id="PS50977">
    <property type="entry name" value="HTH_TETR_2"/>
    <property type="match status" value="1"/>
</dbReference>
<dbReference type="PANTHER" id="PTHR30055:SF234">
    <property type="entry name" value="HTH-TYPE TRANSCRIPTIONAL REGULATOR BETI"/>
    <property type="match status" value="1"/>
</dbReference>
<dbReference type="InterPro" id="IPR011075">
    <property type="entry name" value="TetR_C"/>
</dbReference>
<evidence type="ECO:0000259" key="6">
    <source>
        <dbReference type="PROSITE" id="PS50977"/>
    </source>
</evidence>
<dbReference type="InterPro" id="IPR009057">
    <property type="entry name" value="Homeodomain-like_sf"/>
</dbReference>
<keyword evidence="3" id="KW-0804">Transcription</keyword>
<dbReference type="SUPFAM" id="SSF48498">
    <property type="entry name" value="Tetracyclin repressor-like, C-terminal domain"/>
    <property type="match status" value="1"/>
</dbReference>
<evidence type="ECO:0000256" key="4">
    <source>
        <dbReference type="PROSITE-ProRule" id="PRU00335"/>
    </source>
</evidence>
<dbReference type="GO" id="GO:0003700">
    <property type="term" value="F:DNA-binding transcription factor activity"/>
    <property type="evidence" value="ECO:0007669"/>
    <property type="project" value="TreeGrafter"/>
</dbReference>
<organism evidence="7 8">
    <name type="scientific">Simplicispira hankyongi</name>
    <dbReference type="NCBI Taxonomy" id="2315688"/>
    <lineage>
        <taxon>Bacteria</taxon>
        <taxon>Pseudomonadati</taxon>
        <taxon>Pseudomonadota</taxon>
        <taxon>Betaproteobacteria</taxon>
        <taxon>Burkholderiales</taxon>
        <taxon>Comamonadaceae</taxon>
        <taxon>Simplicispira</taxon>
    </lineage>
</organism>
<sequence>MTALGLFQSGAQLTSGNGFATLLTSQSVIYTLSTRPAPLPAEPPHDDTLGAALGGAARRERRKQARPGELLDAALDLFVEKGFTATRVEEVAARAGVSKGTLFLYFPSKEELFKAVVRESIVGRFDEWSAQIDQFPGSTGEMLRACYQAWWERIGNTRASGITKLMLCEAGNFPEIAQFYQHEVIEPAQQLIRRVLARGVASGEFRAVDPVYAVHAIIAPLMFLMLTKHSMGACVPNAADFDPQTFIDHQIDGLLYGLCVRPALAVSASPLPSHP</sequence>
<dbReference type="SUPFAM" id="SSF46689">
    <property type="entry name" value="Homeodomain-like"/>
    <property type="match status" value="1"/>
</dbReference>
<gene>
    <name evidence="7" type="ORF">D3F03_01720</name>
</gene>
<feature type="DNA-binding region" description="H-T-H motif" evidence="4">
    <location>
        <begin position="87"/>
        <end position="106"/>
    </location>
</feature>
<dbReference type="GO" id="GO:0000976">
    <property type="term" value="F:transcription cis-regulatory region binding"/>
    <property type="evidence" value="ECO:0007669"/>
    <property type="project" value="TreeGrafter"/>
</dbReference>
<dbReference type="Pfam" id="PF16859">
    <property type="entry name" value="TetR_C_11"/>
    <property type="match status" value="1"/>
</dbReference>
<dbReference type="InterPro" id="IPR036271">
    <property type="entry name" value="Tet_transcr_reg_TetR-rel_C_sf"/>
</dbReference>
<accession>A0A398CHF9</accession>
<dbReference type="PRINTS" id="PR00455">
    <property type="entry name" value="HTHTETR"/>
</dbReference>
<dbReference type="InterPro" id="IPR001647">
    <property type="entry name" value="HTH_TetR"/>
</dbReference>
<dbReference type="Gene3D" id="1.10.10.60">
    <property type="entry name" value="Homeodomain-like"/>
    <property type="match status" value="1"/>
</dbReference>
<dbReference type="PANTHER" id="PTHR30055">
    <property type="entry name" value="HTH-TYPE TRANSCRIPTIONAL REGULATOR RUTR"/>
    <property type="match status" value="1"/>
</dbReference>
<evidence type="ECO:0000256" key="3">
    <source>
        <dbReference type="ARBA" id="ARBA00023163"/>
    </source>
</evidence>
<keyword evidence="2 4" id="KW-0238">DNA-binding</keyword>
<feature type="region of interest" description="Disordered" evidence="5">
    <location>
        <begin position="35"/>
        <end position="64"/>
    </location>
</feature>
<feature type="domain" description="HTH tetR-type" evidence="6">
    <location>
        <begin position="64"/>
        <end position="124"/>
    </location>
</feature>
<dbReference type="EMBL" id="QXJC01000001">
    <property type="protein sequence ID" value="RID99186.1"/>
    <property type="molecule type" value="Genomic_DNA"/>
</dbReference>
<keyword evidence="8" id="KW-1185">Reference proteome</keyword>
<dbReference type="InterPro" id="IPR050109">
    <property type="entry name" value="HTH-type_TetR-like_transc_reg"/>
</dbReference>
<dbReference type="Pfam" id="PF00440">
    <property type="entry name" value="TetR_N"/>
    <property type="match status" value="1"/>
</dbReference>
<dbReference type="AlphaFoldDB" id="A0A398CHF9"/>
<evidence type="ECO:0000256" key="1">
    <source>
        <dbReference type="ARBA" id="ARBA00023015"/>
    </source>
</evidence>
<dbReference type="Proteomes" id="UP000266302">
    <property type="component" value="Unassembled WGS sequence"/>
</dbReference>
<protein>
    <submittedName>
        <fullName evidence="7">TetR/AcrR family transcriptional regulator</fullName>
    </submittedName>
</protein>
<keyword evidence="1" id="KW-0805">Transcription regulation</keyword>
<proteinExistence type="predicted"/>
<evidence type="ECO:0000313" key="8">
    <source>
        <dbReference type="Proteomes" id="UP000266302"/>
    </source>
</evidence>
<evidence type="ECO:0000256" key="5">
    <source>
        <dbReference type="SAM" id="MobiDB-lite"/>
    </source>
</evidence>